<keyword evidence="2" id="KW-1185">Reference proteome</keyword>
<accession>A0A9P9D901</accession>
<evidence type="ECO:0000313" key="2">
    <source>
        <dbReference type="Proteomes" id="UP000717696"/>
    </source>
</evidence>
<sequence length="136" mass="15675">MVTQPSSEQSRSKRKNVLKMISPIGFLPVADFYSGKNTLGDDEVVFAHLLEEKGHRDLAYFVWNSRLQHMFAFCCGYDLADWDGFLGLFQGLRNAIGVDEDLEWNEWKVAALQRYKDDSEPQLLLARHQVPSIHKM</sequence>
<organism evidence="1 2">
    <name type="scientific">Dactylonectria estremocensis</name>
    <dbReference type="NCBI Taxonomy" id="1079267"/>
    <lineage>
        <taxon>Eukaryota</taxon>
        <taxon>Fungi</taxon>
        <taxon>Dikarya</taxon>
        <taxon>Ascomycota</taxon>
        <taxon>Pezizomycotina</taxon>
        <taxon>Sordariomycetes</taxon>
        <taxon>Hypocreomycetidae</taxon>
        <taxon>Hypocreales</taxon>
        <taxon>Nectriaceae</taxon>
        <taxon>Dactylonectria</taxon>
    </lineage>
</organism>
<dbReference type="OrthoDB" id="5327538at2759"/>
<dbReference type="AlphaFoldDB" id="A0A9P9D901"/>
<comment type="caution">
    <text evidence="1">The sequence shown here is derived from an EMBL/GenBank/DDBJ whole genome shotgun (WGS) entry which is preliminary data.</text>
</comment>
<protein>
    <submittedName>
        <fullName evidence="1">Uncharacterized protein</fullName>
    </submittedName>
</protein>
<reference evidence="1" key="1">
    <citation type="journal article" date="2021" name="Nat. Commun.">
        <title>Genetic determinants of endophytism in the Arabidopsis root mycobiome.</title>
        <authorList>
            <person name="Mesny F."/>
            <person name="Miyauchi S."/>
            <person name="Thiergart T."/>
            <person name="Pickel B."/>
            <person name="Atanasova L."/>
            <person name="Karlsson M."/>
            <person name="Huettel B."/>
            <person name="Barry K.W."/>
            <person name="Haridas S."/>
            <person name="Chen C."/>
            <person name="Bauer D."/>
            <person name="Andreopoulos W."/>
            <person name="Pangilinan J."/>
            <person name="LaButti K."/>
            <person name="Riley R."/>
            <person name="Lipzen A."/>
            <person name="Clum A."/>
            <person name="Drula E."/>
            <person name="Henrissat B."/>
            <person name="Kohler A."/>
            <person name="Grigoriev I.V."/>
            <person name="Martin F.M."/>
            <person name="Hacquard S."/>
        </authorList>
    </citation>
    <scope>NUCLEOTIDE SEQUENCE</scope>
    <source>
        <strain evidence="1">MPI-CAGE-AT-0021</strain>
    </source>
</reference>
<evidence type="ECO:0000313" key="1">
    <source>
        <dbReference type="EMBL" id="KAH7114521.1"/>
    </source>
</evidence>
<gene>
    <name evidence="1" type="ORF">B0J13DRAFT_573346</name>
</gene>
<dbReference type="Proteomes" id="UP000717696">
    <property type="component" value="Unassembled WGS sequence"/>
</dbReference>
<name>A0A9P9D901_9HYPO</name>
<dbReference type="EMBL" id="JAGMUU010000042">
    <property type="protein sequence ID" value="KAH7114521.1"/>
    <property type="molecule type" value="Genomic_DNA"/>
</dbReference>
<proteinExistence type="predicted"/>